<keyword evidence="2" id="KW-1185">Reference proteome</keyword>
<organism evidence="1 2">
    <name type="scientific">Paludisphaera mucosa</name>
    <dbReference type="NCBI Taxonomy" id="3030827"/>
    <lineage>
        <taxon>Bacteria</taxon>
        <taxon>Pseudomonadati</taxon>
        <taxon>Planctomycetota</taxon>
        <taxon>Planctomycetia</taxon>
        <taxon>Isosphaerales</taxon>
        <taxon>Isosphaeraceae</taxon>
        <taxon>Paludisphaera</taxon>
    </lineage>
</organism>
<dbReference type="Proteomes" id="UP001216907">
    <property type="component" value="Unassembled WGS sequence"/>
</dbReference>
<evidence type="ECO:0000313" key="2">
    <source>
        <dbReference type="Proteomes" id="UP001216907"/>
    </source>
</evidence>
<dbReference type="EMBL" id="JARRAG010000006">
    <property type="protein sequence ID" value="MDG3008393.1"/>
    <property type="molecule type" value="Genomic_DNA"/>
</dbReference>
<proteinExistence type="predicted"/>
<sequence length="337" mass="37497">MQKLAYDLGLRGDGAVVDQVLEYCMGQVAGWADEDGVATLAELEGVACRRLCLEFEEIWSDDDIERLVRKYAEQGEYAFAYIRTAFDGETFGTTLIRDDVAPGVKSYIAFIDCRGPKAHRRYFTRWHEIAHLLTLPPRSGEPVNRSPLGRCPVEQLMDKIAAEVGFFDPIFRPALEGYLASGSLGFQVVEQIRRDHCPTASFQSTLIACVRQAPVPAVYVEAAMGYKKDEATKVFSPQRTLFPVELPEARLRIQNATGNDEARRLRLRFDRNMEVPGTSVLARLFGGEVDRGSSTDLAGHEALSNWEHSDGSTLSDATVFIEARRLPSQVFGLVVPC</sequence>
<evidence type="ECO:0000313" key="1">
    <source>
        <dbReference type="EMBL" id="MDG3008393.1"/>
    </source>
</evidence>
<dbReference type="RefSeq" id="WP_277864715.1">
    <property type="nucleotide sequence ID" value="NZ_JARRAG010000006.1"/>
</dbReference>
<comment type="caution">
    <text evidence="1">The sequence shown here is derived from an EMBL/GenBank/DDBJ whole genome shotgun (WGS) entry which is preliminary data.</text>
</comment>
<name>A0ABT6FLD9_9BACT</name>
<protein>
    <recommendedName>
        <fullName evidence="3">IrrE N-terminal-like domain-containing protein</fullName>
    </recommendedName>
</protein>
<accession>A0ABT6FLD9</accession>
<gene>
    <name evidence="1" type="ORF">PZE19_31885</name>
</gene>
<reference evidence="1 2" key="1">
    <citation type="submission" date="2023-03" db="EMBL/GenBank/DDBJ databases">
        <title>Paludisphaera mucosa sp. nov. a novel planctomycete from northern fen.</title>
        <authorList>
            <person name="Ivanova A."/>
        </authorList>
    </citation>
    <scope>NUCLEOTIDE SEQUENCE [LARGE SCALE GENOMIC DNA]</scope>
    <source>
        <strain evidence="1 2">Pla2</strain>
    </source>
</reference>
<evidence type="ECO:0008006" key="3">
    <source>
        <dbReference type="Google" id="ProtNLM"/>
    </source>
</evidence>